<evidence type="ECO:0000256" key="7">
    <source>
        <dbReference type="SAM" id="MobiDB-lite"/>
    </source>
</evidence>
<comment type="similarity">
    <text evidence="1 6">Belongs to the universal ribosomal protein uL10 family.</text>
</comment>
<evidence type="ECO:0000256" key="2">
    <source>
        <dbReference type="ARBA" id="ARBA00022730"/>
    </source>
</evidence>
<evidence type="ECO:0000256" key="3">
    <source>
        <dbReference type="ARBA" id="ARBA00022884"/>
    </source>
</evidence>
<dbReference type="HAMAP" id="MF_00280">
    <property type="entry name" value="Ribosomal_uL10_arch"/>
    <property type="match status" value="1"/>
</dbReference>
<evidence type="ECO:0000256" key="5">
    <source>
        <dbReference type="ARBA" id="ARBA00023274"/>
    </source>
</evidence>
<evidence type="ECO:0000256" key="4">
    <source>
        <dbReference type="ARBA" id="ARBA00022980"/>
    </source>
</evidence>
<dbReference type="InterPro" id="IPR050323">
    <property type="entry name" value="Ribosomal_protein_uL10"/>
</dbReference>
<dbReference type="SUPFAM" id="SSF160369">
    <property type="entry name" value="Ribosomal protein L10-like"/>
    <property type="match status" value="1"/>
</dbReference>
<keyword evidence="10" id="KW-1185">Reference proteome</keyword>
<name>A0AA37BQX0_9ARCH</name>
<dbReference type="PANTHER" id="PTHR45699:SF3">
    <property type="entry name" value="LARGE RIBOSOMAL SUBUNIT PROTEIN UL10"/>
    <property type="match status" value="1"/>
</dbReference>
<dbReference type="GO" id="GO:0022625">
    <property type="term" value="C:cytosolic large ribosomal subunit"/>
    <property type="evidence" value="ECO:0007669"/>
    <property type="project" value="TreeGrafter"/>
</dbReference>
<keyword evidence="5 6" id="KW-0687">Ribonucleoprotein</keyword>
<protein>
    <recommendedName>
        <fullName evidence="6">Large ribosomal subunit protein uL10</fullName>
    </recommendedName>
    <alternativeName>
        <fullName evidence="6">Acidic ribosomal protein P0 homolog</fullName>
    </alternativeName>
</protein>
<dbReference type="RefSeq" id="WP_188680301.1">
    <property type="nucleotide sequence ID" value="NZ_BMNY01000001.1"/>
</dbReference>
<dbReference type="GO" id="GO:0000027">
    <property type="term" value="P:ribosomal large subunit assembly"/>
    <property type="evidence" value="ECO:0007669"/>
    <property type="project" value="TreeGrafter"/>
</dbReference>
<dbReference type="Proteomes" id="UP000632195">
    <property type="component" value="Unassembled WGS sequence"/>
</dbReference>
<keyword evidence="2 6" id="KW-0699">rRNA-binding</keyword>
<dbReference type="Pfam" id="PF17777">
    <property type="entry name" value="RL10P_insert"/>
    <property type="match status" value="1"/>
</dbReference>
<proteinExistence type="inferred from homology"/>
<dbReference type="EMBL" id="BMNY01000001">
    <property type="protein sequence ID" value="GGM71241.1"/>
    <property type="molecule type" value="Genomic_DNA"/>
</dbReference>
<evidence type="ECO:0000256" key="1">
    <source>
        <dbReference type="ARBA" id="ARBA00008889"/>
    </source>
</evidence>
<dbReference type="GO" id="GO:0070180">
    <property type="term" value="F:large ribosomal subunit rRNA binding"/>
    <property type="evidence" value="ECO:0007669"/>
    <property type="project" value="UniProtKB-UniRule"/>
</dbReference>
<comment type="function">
    <text evidence="6">Forms part of the ribosomal stalk, playing a central role in the interaction of the ribosome with GTP-bound translation factors.</text>
</comment>
<evidence type="ECO:0000256" key="6">
    <source>
        <dbReference type="HAMAP-Rule" id="MF_00280"/>
    </source>
</evidence>
<accession>A0AA37BQX0</accession>
<gene>
    <name evidence="6" type="primary">rpl10</name>
    <name evidence="6" type="synonym">rplP0</name>
    <name evidence="9" type="ORF">GCM10007108_06700</name>
</gene>
<evidence type="ECO:0000313" key="10">
    <source>
        <dbReference type="Proteomes" id="UP000632195"/>
    </source>
</evidence>
<dbReference type="AlphaFoldDB" id="A0AA37BQX0"/>
<keyword evidence="3 6" id="KW-0694">RNA-binding</keyword>
<reference evidence="9" key="2">
    <citation type="submission" date="2022-09" db="EMBL/GenBank/DDBJ databases">
        <authorList>
            <person name="Sun Q."/>
            <person name="Ohkuma M."/>
        </authorList>
    </citation>
    <scope>NUCLEOTIDE SEQUENCE</scope>
    <source>
        <strain evidence="9">JCM 13583</strain>
    </source>
</reference>
<dbReference type="Gene3D" id="3.30.70.1730">
    <property type="match status" value="1"/>
</dbReference>
<dbReference type="PANTHER" id="PTHR45699">
    <property type="entry name" value="60S ACIDIC RIBOSOMAL PROTEIN P0"/>
    <property type="match status" value="1"/>
</dbReference>
<comment type="subunit">
    <text evidence="6">Part of the 50S ribosomal subunit. Forms part of the ribosomal stalk which helps the ribosome interact with GTP-bound translation factors. Forms a heptameric L10(L12)2(L12)2(L12)2 complex, where L10 forms an elongated spine to which the L12 dimers bind in a sequential fashion.</text>
</comment>
<dbReference type="InterPro" id="IPR040637">
    <property type="entry name" value="Ribosomal_uL10-like_insert"/>
</dbReference>
<dbReference type="Gene3D" id="6.10.140.760">
    <property type="match status" value="1"/>
</dbReference>
<keyword evidence="4 6" id="KW-0689">Ribosomal protein</keyword>
<dbReference type="InterPro" id="IPR022909">
    <property type="entry name" value="Ribosomal_uL10_arc"/>
</dbReference>
<dbReference type="InterPro" id="IPR043141">
    <property type="entry name" value="Ribosomal_uL10-like_sf"/>
</dbReference>
<comment type="caution">
    <text evidence="9">The sequence shown here is derived from an EMBL/GenBank/DDBJ whole genome shotgun (WGS) entry which is preliminary data.</text>
</comment>
<feature type="compositionally biased region" description="Basic and acidic residues" evidence="7">
    <location>
        <begin position="288"/>
        <end position="299"/>
    </location>
</feature>
<evidence type="ECO:0000313" key="9">
    <source>
        <dbReference type="EMBL" id="GGM71241.1"/>
    </source>
</evidence>
<feature type="region of interest" description="Disordered" evidence="7">
    <location>
        <begin position="278"/>
        <end position="315"/>
    </location>
</feature>
<dbReference type="Gene3D" id="3.90.105.20">
    <property type="match status" value="1"/>
</dbReference>
<dbReference type="GO" id="GO:0003735">
    <property type="term" value="F:structural constituent of ribosome"/>
    <property type="evidence" value="ECO:0007669"/>
    <property type="project" value="TreeGrafter"/>
</dbReference>
<feature type="domain" description="Large ribosomal subunit protein uL10-like insertion" evidence="8">
    <location>
        <begin position="107"/>
        <end position="177"/>
    </location>
</feature>
<dbReference type="InterPro" id="IPR043164">
    <property type="entry name" value="Ribosomal_uL10-like_insert_sf"/>
</dbReference>
<organism evidence="9 10">
    <name type="scientific">Thermogymnomonas acidicola</name>
    <dbReference type="NCBI Taxonomy" id="399579"/>
    <lineage>
        <taxon>Archaea</taxon>
        <taxon>Methanobacteriati</taxon>
        <taxon>Thermoplasmatota</taxon>
        <taxon>Thermoplasmata</taxon>
        <taxon>Thermoplasmatales</taxon>
        <taxon>Thermogymnomonas</taxon>
    </lineage>
</organism>
<sequence length="315" mass="33933">MRKPAQWKVELVDQVAKEISSSNVTAIVSIKGLRNKQFQDIRKSLRGEVKIRVMRGTLIKKALEKAQKKDIKGLEQFVSGQVAVVTGNIGAPVLYRRLEGTKQRAPARGGEIADHDIVVEAKETSFPPGPMISEFQKVGLQTAIEKGKIVIKKEAVLVKKGEVITPEKAKVLERLEIFPLIVGLDVLGAYEDGIIFTKESLSITPEQVAADVATAFARAKALALRATFMVPEVVPELLAKAKLEADALALAAGFLTESNVQLFILKAIREANALNAALQGGSESPAAEEARGEEKKEEEKSGEEDASAGLSALFG</sequence>
<dbReference type="Pfam" id="PF00466">
    <property type="entry name" value="Ribosomal_L10"/>
    <property type="match status" value="1"/>
</dbReference>
<dbReference type="GO" id="GO:0002181">
    <property type="term" value="P:cytoplasmic translation"/>
    <property type="evidence" value="ECO:0007669"/>
    <property type="project" value="TreeGrafter"/>
</dbReference>
<evidence type="ECO:0000259" key="8">
    <source>
        <dbReference type="Pfam" id="PF17777"/>
    </source>
</evidence>
<dbReference type="InterPro" id="IPR001790">
    <property type="entry name" value="Ribosomal_uL10"/>
</dbReference>
<reference evidence="9" key="1">
    <citation type="journal article" date="2014" name="Int. J. Syst. Evol. Microbiol.">
        <title>Complete genome sequence of Corynebacterium casei LMG S-19264T (=DSM 44701T), isolated from a smear-ripened cheese.</title>
        <authorList>
            <consortium name="US DOE Joint Genome Institute (JGI-PGF)"/>
            <person name="Walter F."/>
            <person name="Albersmeier A."/>
            <person name="Kalinowski J."/>
            <person name="Ruckert C."/>
        </authorList>
    </citation>
    <scope>NUCLEOTIDE SEQUENCE</scope>
    <source>
        <strain evidence="9">JCM 13583</strain>
    </source>
</reference>